<name>Q3A534_SYNC1</name>
<dbReference type="EMBL" id="CP000142">
    <property type="protein sequence ID" value="ABA88523.1"/>
    <property type="molecule type" value="Genomic_DNA"/>
</dbReference>
<dbReference type="Proteomes" id="UP000002534">
    <property type="component" value="Chromosome"/>
</dbReference>
<reference evidence="4" key="1">
    <citation type="submission" date="2005-10" db="EMBL/GenBank/DDBJ databases">
        <title>Complete sequence of Pelobacter carbinolicus DSM 2380.</title>
        <authorList>
            <person name="Copeland A."/>
            <person name="Lucas S."/>
            <person name="Lapidus A."/>
            <person name="Barry K."/>
            <person name="Detter J.C."/>
            <person name="Glavina T."/>
            <person name="Hammon N."/>
            <person name="Israni S."/>
            <person name="Pitluck S."/>
            <person name="Chertkov O."/>
            <person name="Schmutz J."/>
            <person name="Larimer F."/>
            <person name="Land M."/>
            <person name="Kyrpides N."/>
            <person name="Ivanova N."/>
            <person name="Richardson P."/>
        </authorList>
    </citation>
    <scope>NUCLEOTIDE SEQUENCE [LARGE SCALE GENOMIC DNA]</scope>
    <source>
        <strain evidence="4">DSM 2380 / NBRC 103641 / GraBd1</strain>
    </source>
</reference>
<evidence type="ECO:0000259" key="1">
    <source>
        <dbReference type="Pfam" id="PF00534"/>
    </source>
</evidence>
<organism evidence="3 4">
    <name type="scientific">Syntrophotalea carbinolica (strain DSM 2380 / NBRC 103641 / GraBd1)</name>
    <name type="common">Pelobacter carbinolicus</name>
    <dbReference type="NCBI Taxonomy" id="338963"/>
    <lineage>
        <taxon>Bacteria</taxon>
        <taxon>Pseudomonadati</taxon>
        <taxon>Thermodesulfobacteriota</taxon>
        <taxon>Desulfuromonadia</taxon>
        <taxon>Desulfuromonadales</taxon>
        <taxon>Syntrophotaleaceae</taxon>
        <taxon>Syntrophotalea</taxon>
    </lineage>
</organism>
<dbReference type="PANTHER" id="PTHR12526:SF641">
    <property type="entry name" value="LIPOPOLYSACCHARIDE CORE BIOSYNTHESIS PROTEIN RFAG"/>
    <property type="match status" value="1"/>
</dbReference>
<dbReference type="HOGENOM" id="CLU_009583_44_2_7"/>
<feature type="domain" description="Glycosyltransferase subfamily 4-like N-terminal" evidence="2">
    <location>
        <begin position="2"/>
        <end position="151"/>
    </location>
</feature>
<dbReference type="STRING" id="338963.Pcar_1274"/>
<accession>Q3A534</accession>
<dbReference type="Gene3D" id="3.40.50.2000">
    <property type="entry name" value="Glycogen Phosphorylase B"/>
    <property type="match status" value="2"/>
</dbReference>
<dbReference type="SUPFAM" id="SSF53756">
    <property type="entry name" value="UDP-Glycosyltransferase/glycogen phosphorylase"/>
    <property type="match status" value="1"/>
</dbReference>
<dbReference type="Pfam" id="PF13439">
    <property type="entry name" value="Glyco_transf_4"/>
    <property type="match status" value="1"/>
</dbReference>
<dbReference type="InterPro" id="IPR028098">
    <property type="entry name" value="Glyco_trans_4-like_N"/>
</dbReference>
<evidence type="ECO:0000313" key="4">
    <source>
        <dbReference type="Proteomes" id="UP000002534"/>
    </source>
</evidence>
<keyword evidence="3" id="KW-0808">Transferase</keyword>
<dbReference type="eggNOG" id="COG0438">
    <property type="taxonomic scope" value="Bacteria"/>
</dbReference>
<protein>
    <submittedName>
        <fullName evidence="3">Glycosyltransferase</fullName>
    </submittedName>
</protein>
<gene>
    <name evidence="3" type="ordered locus">Pcar_1274</name>
</gene>
<dbReference type="InterPro" id="IPR001296">
    <property type="entry name" value="Glyco_trans_1"/>
</dbReference>
<proteinExistence type="predicted"/>
<evidence type="ECO:0000259" key="2">
    <source>
        <dbReference type="Pfam" id="PF13439"/>
    </source>
</evidence>
<dbReference type="PANTHER" id="PTHR12526">
    <property type="entry name" value="GLYCOSYLTRANSFERASE"/>
    <property type="match status" value="1"/>
</dbReference>
<dbReference type="Pfam" id="PF00534">
    <property type="entry name" value="Glycos_transf_1"/>
    <property type="match status" value="1"/>
</dbReference>
<keyword evidence="4" id="KW-1185">Reference proteome</keyword>
<dbReference type="KEGG" id="pca:Pcar_1274"/>
<dbReference type="GO" id="GO:0016757">
    <property type="term" value="F:glycosyltransferase activity"/>
    <property type="evidence" value="ECO:0007669"/>
    <property type="project" value="InterPro"/>
</dbReference>
<dbReference type="CDD" id="cd03801">
    <property type="entry name" value="GT4_PimA-like"/>
    <property type="match status" value="1"/>
</dbReference>
<evidence type="ECO:0000313" key="3">
    <source>
        <dbReference type="EMBL" id="ABA88523.1"/>
    </source>
</evidence>
<reference evidence="3 4" key="2">
    <citation type="journal article" date="2012" name="BMC Genomics">
        <title>The genome of Pelobacter carbinolicus reveals surprising metabolic capabilities and physiological features.</title>
        <authorList>
            <person name="Aklujkar M."/>
            <person name="Haveman S.A."/>
            <person name="Didonato R.Jr."/>
            <person name="Chertkov O."/>
            <person name="Han C.S."/>
            <person name="Land M.L."/>
            <person name="Brown P."/>
            <person name="Lovley D.R."/>
        </authorList>
    </citation>
    <scope>NUCLEOTIDE SEQUENCE [LARGE SCALE GENOMIC DNA]</scope>
    <source>
        <strain evidence="4">DSM 2380 / NBRC 103641 / GraBd1</strain>
    </source>
</reference>
<feature type="domain" description="Glycosyl transferase family 1" evidence="1">
    <location>
        <begin position="164"/>
        <end position="330"/>
    </location>
</feature>
<dbReference type="AlphaFoldDB" id="Q3A534"/>
<dbReference type="CAZy" id="GT4">
    <property type="family name" value="Glycosyltransferase Family 4"/>
</dbReference>
<sequence>MHNIAREVLRRGHKLTFYCHSWEGPHLSGAKIEIIPAKGWTNHGKMLSFVRKFQKTVHKCEHDLVVGFKRMPGLDLYYNGDVCYQHEVGLKYIPLLKLAPRYKILSSFEKAVFSKEASTHIMYIAEREKRIFQSCYETPEQRFHPLPAGIDKKSIRDASSSGQRTRTRSALGVSGDSLVLLMIGSDFQRKGVDRSMRALAALPADLRQNTQLWVVGKGDARPFAKMGAELGIADQVVFLGPRDDVPHLLAAADILLHPALSETAGNAILEGLVAGIPVVVSESAGFSVHVARADGGLVVSDIPWHQHLLDKALLRLASDQEFRKQLGQNGWYYADITDLYGRPRVACDIIEKLVKEKVHADLAC</sequence>